<protein>
    <recommendedName>
        <fullName evidence="4">FAR-17a/AIG1-like protein</fullName>
    </recommendedName>
</protein>
<evidence type="ECO:0000313" key="2">
    <source>
        <dbReference type="EMBL" id="SKB95685.1"/>
    </source>
</evidence>
<feature type="transmembrane region" description="Helical" evidence="1">
    <location>
        <begin position="180"/>
        <end position="201"/>
    </location>
</feature>
<proteinExistence type="predicted"/>
<gene>
    <name evidence="2" type="ORF">SAMN05660841_03264</name>
</gene>
<dbReference type="InterPro" id="IPR049713">
    <property type="entry name" value="Pr6Pr-like"/>
</dbReference>
<dbReference type="RefSeq" id="WP_217699675.1">
    <property type="nucleotide sequence ID" value="NZ_FUZF01000016.1"/>
</dbReference>
<keyword evidence="1" id="KW-0812">Transmembrane</keyword>
<keyword evidence="3" id="KW-1185">Reference proteome</keyword>
<keyword evidence="1" id="KW-0472">Membrane</keyword>
<sequence length="210" mass="23550">MMSFQRNLLALIALLSWLAVIAQFFISMEASTVDTVTQTVRFFSYFTILTNLMVAVYSTSLWLSPKRSIAVFFAKSTASTAVTLYILLVGLVYNLVLRGIWQPQGMARVVDETLHSIVPLLVLCHWWCIPDKGLLKWKDILGWLIYPFVYLIYTLAHGAISGFYPYPFVDVDALGLSKVLINSFIVGLAVVLMGVILIGIARFKAQKGFK</sequence>
<dbReference type="Proteomes" id="UP000190150">
    <property type="component" value="Unassembled WGS sequence"/>
</dbReference>
<accession>A0A1T5FHQ0</accession>
<feature type="transmembrane region" description="Helical" evidence="1">
    <location>
        <begin position="70"/>
        <end position="93"/>
    </location>
</feature>
<feature type="transmembrane region" description="Helical" evidence="1">
    <location>
        <begin position="42"/>
        <end position="63"/>
    </location>
</feature>
<organism evidence="2 3">
    <name type="scientific">Sphingobacterium nematocida</name>
    <dbReference type="NCBI Taxonomy" id="1513896"/>
    <lineage>
        <taxon>Bacteria</taxon>
        <taxon>Pseudomonadati</taxon>
        <taxon>Bacteroidota</taxon>
        <taxon>Sphingobacteriia</taxon>
        <taxon>Sphingobacteriales</taxon>
        <taxon>Sphingobacteriaceae</taxon>
        <taxon>Sphingobacterium</taxon>
    </lineage>
</organism>
<dbReference type="STRING" id="1513896.SAMN05660841_03264"/>
<name>A0A1T5FHQ0_9SPHI</name>
<feature type="transmembrane region" description="Helical" evidence="1">
    <location>
        <begin position="113"/>
        <end position="129"/>
    </location>
</feature>
<dbReference type="AlphaFoldDB" id="A0A1T5FHQ0"/>
<reference evidence="3" key="1">
    <citation type="submission" date="2017-02" db="EMBL/GenBank/DDBJ databases">
        <authorList>
            <person name="Varghese N."/>
            <person name="Submissions S."/>
        </authorList>
    </citation>
    <scope>NUCLEOTIDE SEQUENCE [LARGE SCALE GENOMIC DNA]</scope>
    <source>
        <strain evidence="3">DSM 24091</strain>
    </source>
</reference>
<evidence type="ECO:0000313" key="3">
    <source>
        <dbReference type="Proteomes" id="UP000190150"/>
    </source>
</evidence>
<evidence type="ECO:0008006" key="4">
    <source>
        <dbReference type="Google" id="ProtNLM"/>
    </source>
</evidence>
<dbReference type="NCBIfam" id="NF038065">
    <property type="entry name" value="Pr6Pr"/>
    <property type="match status" value="1"/>
</dbReference>
<feature type="transmembrane region" description="Helical" evidence="1">
    <location>
        <begin position="141"/>
        <end position="160"/>
    </location>
</feature>
<evidence type="ECO:0000256" key="1">
    <source>
        <dbReference type="SAM" id="Phobius"/>
    </source>
</evidence>
<dbReference type="EMBL" id="FUZF01000016">
    <property type="protein sequence ID" value="SKB95685.1"/>
    <property type="molecule type" value="Genomic_DNA"/>
</dbReference>
<keyword evidence="1" id="KW-1133">Transmembrane helix</keyword>